<dbReference type="AlphaFoldDB" id="A0A195D0V9"/>
<evidence type="ECO:0000313" key="1">
    <source>
        <dbReference type="EMBL" id="KYN06543.1"/>
    </source>
</evidence>
<accession>A0A195D0V9</accession>
<proteinExistence type="predicted"/>
<reference evidence="1 2" key="1">
    <citation type="submission" date="2016-03" db="EMBL/GenBank/DDBJ databases">
        <title>Cyphomyrmex costatus WGS genome.</title>
        <authorList>
            <person name="Nygaard S."/>
            <person name="Hu H."/>
            <person name="Boomsma J."/>
            <person name="Zhang G."/>
        </authorList>
    </citation>
    <scope>NUCLEOTIDE SEQUENCE [LARGE SCALE GENOMIC DNA]</scope>
    <source>
        <strain evidence="1">MS0001</strain>
        <tissue evidence="1">Whole body</tissue>
    </source>
</reference>
<evidence type="ECO:0000313" key="2">
    <source>
        <dbReference type="Proteomes" id="UP000078542"/>
    </source>
</evidence>
<organism evidence="1 2">
    <name type="scientific">Cyphomyrmex costatus</name>
    <dbReference type="NCBI Taxonomy" id="456900"/>
    <lineage>
        <taxon>Eukaryota</taxon>
        <taxon>Metazoa</taxon>
        <taxon>Ecdysozoa</taxon>
        <taxon>Arthropoda</taxon>
        <taxon>Hexapoda</taxon>
        <taxon>Insecta</taxon>
        <taxon>Pterygota</taxon>
        <taxon>Neoptera</taxon>
        <taxon>Endopterygota</taxon>
        <taxon>Hymenoptera</taxon>
        <taxon>Apocrita</taxon>
        <taxon>Aculeata</taxon>
        <taxon>Formicoidea</taxon>
        <taxon>Formicidae</taxon>
        <taxon>Myrmicinae</taxon>
        <taxon>Cyphomyrmex</taxon>
    </lineage>
</organism>
<keyword evidence="2" id="KW-1185">Reference proteome</keyword>
<sequence>MYVSRFEAVFLCTHPKEPKMSYAVAGRYMKKSEGFVRKWVKRYNETKNVDDLPERGTKKDDKTNLNAQKMNMIYHKCLLKSARRWFSSDNSSWMLQEDTVLKSGRRLAPSGRRFPRSVLRMLIQKVLTRMKREVLPDAVGLHCQGQSNLGSVLVRGITDIATHADMLIINNNVDIL</sequence>
<protein>
    <submittedName>
        <fullName evidence="1">Uncharacterized protein</fullName>
    </submittedName>
</protein>
<dbReference type="EMBL" id="KQ977004">
    <property type="protein sequence ID" value="KYN06543.1"/>
    <property type="molecule type" value="Genomic_DNA"/>
</dbReference>
<name>A0A195D0V9_9HYME</name>
<gene>
    <name evidence="1" type="ORF">ALC62_02622</name>
</gene>
<dbReference type="Proteomes" id="UP000078542">
    <property type="component" value="Unassembled WGS sequence"/>
</dbReference>